<dbReference type="Pfam" id="PF17856">
    <property type="entry name" value="TIP49_C"/>
    <property type="match status" value="1"/>
</dbReference>
<keyword evidence="18" id="KW-1185">Reference proteome</keyword>
<evidence type="ECO:0000256" key="5">
    <source>
        <dbReference type="ARBA" id="ARBA00007519"/>
    </source>
</evidence>
<dbReference type="InterPro" id="IPR042487">
    <property type="entry name" value="RuvBL1/2_DNA/RNA_bd_dom"/>
</dbReference>
<dbReference type="CDD" id="cd05247">
    <property type="entry name" value="UDP_G4E_1_SDR_e"/>
    <property type="match status" value="1"/>
</dbReference>
<evidence type="ECO:0000256" key="13">
    <source>
        <dbReference type="ARBA" id="ARBA00023204"/>
    </source>
</evidence>
<comment type="catalytic activity">
    <reaction evidence="15">
        <text>ATP + H2O = ADP + phosphate + H(+)</text>
        <dbReference type="Rhea" id="RHEA:13065"/>
        <dbReference type="ChEBI" id="CHEBI:15377"/>
        <dbReference type="ChEBI" id="CHEBI:15378"/>
        <dbReference type="ChEBI" id="CHEBI:30616"/>
        <dbReference type="ChEBI" id="CHEBI:43474"/>
        <dbReference type="ChEBI" id="CHEBI:456216"/>
        <dbReference type="EC" id="3.6.4.12"/>
    </reaction>
</comment>
<dbReference type="STRING" id="66420.A0A194QEM8"/>
<dbReference type="PRINTS" id="PR01713">
    <property type="entry name" value="NUCEPIMERASE"/>
</dbReference>
<dbReference type="InterPro" id="IPR036291">
    <property type="entry name" value="NAD(P)-bd_dom_sf"/>
</dbReference>
<evidence type="ECO:0000256" key="3">
    <source>
        <dbReference type="ARBA" id="ARBA00002760"/>
    </source>
</evidence>
<evidence type="ECO:0000256" key="7">
    <source>
        <dbReference type="ARBA" id="ARBA00022763"/>
    </source>
</evidence>
<evidence type="ECO:0000313" key="17">
    <source>
        <dbReference type="EMBL" id="KPJ03993.1"/>
    </source>
</evidence>
<dbReference type="Proteomes" id="UP000053268">
    <property type="component" value="Unassembled WGS sequence"/>
</dbReference>
<comment type="function">
    <text evidence="2 15">Proposed core component of the chromatin remodeling Ino80 complex which is involved in transcriptional regulation, DNA replication and probably DNA repair.</text>
</comment>
<evidence type="ECO:0000256" key="12">
    <source>
        <dbReference type="ARBA" id="ARBA00023163"/>
    </source>
</evidence>
<gene>
    <name evidence="17" type="ORF">RR46_07752</name>
</gene>
<comment type="function">
    <text evidence="3">Catalyzes two distinct but analogous reactions: the reversible epimerization of UDP-glucose to UDP-galactose and the reversible epimerization of UDP-N-acetylglucosamine to UDP-N-acetylgalactosamine. The reaction with UDP-Gal plays a critical role in the Leloir pathway of galactose catabolism in which galactose is converted to the glycolytic intermediate glucose 6-phosphate. It contributes to the catabolism of dietary galactose and enables the endogenous biosynthesis of both UDP-Gal and UDP-GalNAc when exogenous sources are limited. Both UDP-sugar interconversions are important in the synthesis of glycoproteins and glycolipids.</text>
</comment>
<protein>
    <recommendedName>
        <fullName evidence="15">RuvB-like helicase</fullName>
        <ecNumber evidence="15">3.6.4.12</ecNumber>
    </recommendedName>
</protein>
<dbReference type="PANTHER" id="PTHR11093">
    <property type="entry name" value="RUVB-RELATED REPTIN AND PONTIN"/>
    <property type="match status" value="1"/>
</dbReference>
<dbReference type="GO" id="GO:0006012">
    <property type="term" value="P:galactose metabolic process"/>
    <property type="evidence" value="ECO:0007669"/>
    <property type="project" value="InterPro"/>
</dbReference>
<dbReference type="EC" id="3.6.4.12" evidence="15"/>
<dbReference type="Gene3D" id="3.40.50.720">
    <property type="entry name" value="NAD(P)-binding Rossmann-like Domain"/>
    <property type="match status" value="1"/>
</dbReference>
<dbReference type="FunFam" id="2.40.50.360:FF:000002">
    <property type="entry name" value="RuvB-like helicase"/>
    <property type="match status" value="1"/>
</dbReference>
<dbReference type="InterPro" id="IPR010339">
    <property type="entry name" value="TIP49_P-loop"/>
</dbReference>
<dbReference type="SUPFAM" id="SSF52540">
    <property type="entry name" value="P-loop containing nucleoside triphosphate hydrolases"/>
    <property type="match status" value="1"/>
</dbReference>
<sequence length="754" mass="83403">MVGQKMARKAAGVILQMIREGKIAGRAVLLAGQPGTGKTAIAMGLAQALGPDTPFTSMAGSEIYSLEMSKTEALTQAIRKSIGIRIKEESEIIEGEVVEVVIERAVGTGGARVGRLTLKTTDMETNYDMGTKMIDSLLKEKVQAGDVITIDKATGKINKLGRSFARARDYDATGHQARFVQCPEGELQKRKEVVHTVTLHEVDVINSRTHGFLALFSGDTGEIKSEIREQINSKVAEWREEGKAEMIPGVLFIDEAHMLDIECFSFLNRALEQETAPIVMMATNRGITRIRGTNYKSPHGIPLDLLDRMIIVPTTPYSQQELKEILNIRCEEEDCQMSGDALTVLTRVATETSLRYAIQLITTASLVAKRRKATEVHCEDVNGKSNQIEKGHTMTRFKTILVTGGAGYIGSHCVVDLLEAGYEVVAIDNFANAVGGDQGSPALQRAEQITGKTITFYKADLLDKPQINDIFDKHEVDCVIHFAALKAVGESMQQPLLYYQNNLLGMLNLLEVMRSHNCYQMVFSSSCTVYGEPEHLPITETHPTGKITNVYGRTKYFIEEMLKDLSAAEKRWNIISLRYFNPVGAHPSGLIGEDPTKEFTNLMPFMAQVALGKKPVLTVFGNDYNTPDGTGIRDYIHVMDLANGHVAALKLLNDNQVGLKVYNLGTGKGVSVKELVDVFERVTDTKIPLQYVSRRLGDITAMWADATLARDELGWTTKYTIEEMCTDFWRWQTMNPDGYPKNTKTTVIIANGNS</sequence>
<dbReference type="InterPro" id="IPR005886">
    <property type="entry name" value="UDP_G4E"/>
</dbReference>
<evidence type="ECO:0000256" key="8">
    <source>
        <dbReference type="ARBA" id="ARBA00022801"/>
    </source>
</evidence>
<dbReference type="GO" id="GO:0005634">
    <property type="term" value="C:nucleus"/>
    <property type="evidence" value="ECO:0007669"/>
    <property type="project" value="UniProtKB-SubCell"/>
</dbReference>
<dbReference type="GO" id="GO:0003978">
    <property type="term" value="F:UDP-glucose 4-epimerase activity"/>
    <property type="evidence" value="ECO:0007669"/>
    <property type="project" value="InterPro"/>
</dbReference>
<keyword evidence="9 15" id="KW-0347">Helicase</keyword>
<dbReference type="GO" id="GO:0005524">
    <property type="term" value="F:ATP binding"/>
    <property type="evidence" value="ECO:0007669"/>
    <property type="project" value="UniProtKB-KW"/>
</dbReference>
<reference evidence="17 18" key="1">
    <citation type="journal article" date="2015" name="Nat. Commun.">
        <title>Outbred genome sequencing and CRISPR/Cas9 gene editing in butterflies.</title>
        <authorList>
            <person name="Li X."/>
            <person name="Fan D."/>
            <person name="Zhang W."/>
            <person name="Liu G."/>
            <person name="Zhang L."/>
            <person name="Zhao L."/>
            <person name="Fang X."/>
            <person name="Chen L."/>
            <person name="Dong Y."/>
            <person name="Chen Y."/>
            <person name="Ding Y."/>
            <person name="Zhao R."/>
            <person name="Feng M."/>
            <person name="Zhu Y."/>
            <person name="Feng Y."/>
            <person name="Jiang X."/>
            <person name="Zhu D."/>
            <person name="Xiang H."/>
            <person name="Feng X."/>
            <person name="Li S."/>
            <person name="Wang J."/>
            <person name="Zhang G."/>
            <person name="Kronforst M.R."/>
            <person name="Wang W."/>
        </authorList>
    </citation>
    <scope>NUCLEOTIDE SEQUENCE [LARGE SCALE GENOMIC DNA]</scope>
    <source>
        <strain evidence="17">Ya'a_city_454_Px</strain>
        <tissue evidence="17">Whole body</tissue>
    </source>
</reference>
<evidence type="ECO:0000256" key="2">
    <source>
        <dbReference type="ARBA" id="ARBA00002300"/>
    </source>
</evidence>
<evidence type="ECO:0000256" key="15">
    <source>
        <dbReference type="RuleBase" id="RU363048"/>
    </source>
</evidence>
<dbReference type="NCBIfam" id="TIGR01179">
    <property type="entry name" value="galE"/>
    <property type="match status" value="1"/>
</dbReference>
<evidence type="ECO:0000256" key="6">
    <source>
        <dbReference type="ARBA" id="ARBA00022741"/>
    </source>
</evidence>
<evidence type="ECO:0000256" key="4">
    <source>
        <dbReference type="ARBA" id="ARBA00004123"/>
    </source>
</evidence>
<dbReference type="SMART" id="SM00382">
    <property type="entry name" value="AAA"/>
    <property type="match status" value="1"/>
</dbReference>
<dbReference type="GO" id="GO:0016887">
    <property type="term" value="F:ATP hydrolysis activity"/>
    <property type="evidence" value="ECO:0007669"/>
    <property type="project" value="RHEA"/>
</dbReference>
<keyword evidence="12 15" id="KW-0804">Transcription</keyword>
<dbReference type="AlphaFoldDB" id="A0A194QEM8"/>
<dbReference type="Gene3D" id="1.10.8.60">
    <property type="match status" value="1"/>
</dbReference>
<keyword evidence="10 15" id="KW-0067">ATP-binding</keyword>
<dbReference type="Gene3D" id="2.40.50.360">
    <property type="entry name" value="RuvB-like helicase, domain II"/>
    <property type="match status" value="1"/>
</dbReference>
<dbReference type="InterPro" id="IPR041048">
    <property type="entry name" value="RuvB-like_C"/>
</dbReference>
<dbReference type="GO" id="GO:0006325">
    <property type="term" value="P:chromatin organization"/>
    <property type="evidence" value="ECO:0007669"/>
    <property type="project" value="UniProtKB-KW"/>
</dbReference>
<keyword evidence="6 15" id="KW-0547">Nucleotide-binding</keyword>
<evidence type="ECO:0000256" key="11">
    <source>
        <dbReference type="ARBA" id="ARBA00023015"/>
    </source>
</evidence>
<evidence type="ECO:0000313" key="18">
    <source>
        <dbReference type="Proteomes" id="UP000053268"/>
    </source>
</evidence>
<feature type="domain" description="AAA+ ATPase" evidence="16">
    <location>
        <begin position="24"/>
        <end position="316"/>
    </location>
</feature>
<dbReference type="SUPFAM" id="SSF51735">
    <property type="entry name" value="NAD(P)-binding Rossmann-fold domains"/>
    <property type="match status" value="1"/>
</dbReference>
<keyword evidence="13 15" id="KW-0234">DNA repair</keyword>
<dbReference type="FunFam" id="3.40.50.300:FF:002221">
    <property type="entry name" value="RuvB-like 2"/>
    <property type="match status" value="2"/>
</dbReference>
<accession>A0A194QEM8</accession>
<evidence type="ECO:0000256" key="9">
    <source>
        <dbReference type="ARBA" id="ARBA00022806"/>
    </source>
</evidence>
<keyword evidence="14 15" id="KW-0539">Nucleus</keyword>
<keyword evidence="8 15" id="KW-0378">Hydrolase</keyword>
<dbReference type="NCBIfam" id="NF007956">
    <property type="entry name" value="PRK10675.1"/>
    <property type="match status" value="1"/>
</dbReference>
<dbReference type="EMBL" id="KQ459053">
    <property type="protein sequence ID" value="KPJ03993.1"/>
    <property type="molecule type" value="Genomic_DNA"/>
</dbReference>
<keyword evidence="15" id="KW-0156">Chromatin regulator</keyword>
<organism evidence="17 18">
    <name type="scientific">Papilio xuthus</name>
    <name type="common">Asian swallowtail butterfly</name>
    <dbReference type="NCBI Taxonomy" id="66420"/>
    <lineage>
        <taxon>Eukaryota</taxon>
        <taxon>Metazoa</taxon>
        <taxon>Ecdysozoa</taxon>
        <taxon>Arthropoda</taxon>
        <taxon>Hexapoda</taxon>
        <taxon>Insecta</taxon>
        <taxon>Pterygota</taxon>
        <taxon>Neoptera</taxon>
        <taxon>Endopterygota</taxon>
        <taxon>Lepidoptera</taxon>
        <taxon>Glossata</taxon>
        <taxon>Ditrysia</taxon>
        <taxon>Papilionoidea</taxon>
        <taxon>Papilionidae</taxon>
        <taxon>Papilioninae</taxon>
        <taxon>Papilio</taxon>
    </lineage>
</organism>
<dbReference type="Pfam" id="PF06068">
    <property type="entry name" value="TIP49"/>
    <property type="match status" value="1"/>
</dbReference>
<dbReference type="InterPro" id="IPR016040">
    <property type="entry name" value="NAD(P)-bd_dom"/>
</dbReference>
<comment type="subcellular location">
    <subcellularLocation>
        <location evidence="4 15">Nucleus</location>
    </subcellularLocation>
</comment>
<comment type="similarity">
    <text evidence="5 15">Belongs to the RuvB family.</text>
</comment>
<dbReference type="GO" id="GO:0003974">
    <property type="term" value="F:UDP-N-acetylglucosamine 4-epimerase activity"/>
    <property type="evidence" value="ECO:0007669"/>
    <property type="project" value="UniProtKB-EC"/>
</dbReference>
<dbReference type="Gene3D" id="3.90.25.10">
    <property type="entry name" value="UDP-galactose 4-epimerase, domain 1"/>
    <property type="match status" value="1"/>
</dbReference>
<proteinExistence type="inferred from homology"/>
<evidence type="ECO:0000256" key="10">
    <source>
        <dbReference type="ARBA" id="ARBA00022840"/>
    </source>
</evidence>
<keyword evidence="11 15" id="KW-0805">Transcription regulation</keyword>
<dbReference type="GO" id="GO:0006281">
    <property type="term" value="P:DNA repair"/>
    <property type="evidence" value="ECO:0007669"/>
    <property type="project" value="UniProtKB-KW"/>
</dbReference>
<comment type="catalytic activity">
    <reaction evidence="1">
        <text>UDP-N-acetyl-alpha-D-glucosamine = UDP-N-acetyl-alpha-D-galactosamine</text>
        <dbReference type="Rhea" id="RHEA:20517"/>
        <dbReference type="ChEBI" id="CHEBI:57705"/>
        <dbReference type="ChEBI" id="CHEBI:67138"/>
        <dbReference type="EC" id="5.1.3.7"/>
    </reaction>
</comment>
<evidence type="ECO:0000259" key="16">
    <source>
        <dbReference type="SMART" id="SM00382"/>
    </source>
</evidence>
<dbReference type="InterPro" id="IPR027417">
    <property type="entry name" value="P-loop_NTPase"/>
</dbReference>
<dbReference type="InterPro" id="IPR027238">
    <property type="entry name" value="RuvB-like"/>
</dbReference>
<dbReference type="Pfam" id="PF16363">
    <property type="entry name" value="GDP_Man_Dehyd"/>
    <property type="match status" value="1"/>
</dbReference>
<dbReference type="Gene3D" id="3.40.50.300">
    <property type="entry name" value="P-loop containing nucleotide triphosphate hydrolases"/>
    <property type="match status" value="1"/>
</dbReference>
<dbReference type="InterPro" id="IPR003593">
    <property type="entry name" value="AAA+_ATPase"/>
</dbReference>
<evidence type="ECO:0000256" key="1">
    <source>
        <dbReference type="ARBA" id="ARBA00000014"/>
    </source>
</evidence>
<name>A0A194QEM8_PAPXU</name>
<evidence type="ECO:0000256" key="14">
    <source>
        <dbReference type="ARBA" id="ARBA00023242"/>
    </source>
</evidence>
<keyword evidence="7 15" id="KW-0227">DNA damage</keyword>
<dbReference type="GO" id="GO:0003678">
    <property type="term" value="F:DNA helicase activity"/>
    <property type="evidence" value="ECO:0007669"/>
    <property type="project" value="UniProtKB-EC"/>
</dbReference>